<organism evidence="1">
    <name type="scientific">Myoviridae sp. ctFCq8</name>
    <dbReference type="NCBI Taxonomy" id="2827605"/>
    <lineage>
        <taxon>Viruses</taxon>
        <taxon>Duplodnaviria</taxon>
        <taxon>Heunggongvirae</taxon>
        <taxon>Uroviricota</taxon>
        <taxon>Caudoviricetes</taxon>
    </lineage>
</organism>
<evidence type="ECO:0000313" key="1">
    <source>
        <dbReference type="EMBL" id="DAD69708.1"/>
    </source>
</evidence>
<reference evidence="1" key="1">
    <citation type="journal article" date="2021" name="Proc. Natl. Acad. Sci. U.S.A.">
        <title>A Catalog of Tens of Thousands of Viruses from Human Metagenomes Reveals Hidden Associations with Chronic Diseases.</title>
        <authorList>
            <person name="Tisza M.J."/>
            <person name="Buck C.B."/>
        </authorList>
    </citation>
    <scope>NUCLEOTIDE SEQUENCE</scope>
    <source>
        <strain evidence="1">CtFCq8</strain>
    </source>
</reference>
<sequence>MLGILLSTETGDFDLSKGHLSLGEVREQTAAFLLEAVPGEFGEYPTLGLAIRSHLAGPGDPMLPTATIKQMHYCSIPADRFLQTPSGYELTFK</sequence>
<dbReference type="EMBL" id="BK015854">
    <property type="protein sequence ID" value="DAD69708.1"/>
    <property type="molecule type" value="Genomic_DNA"/>
</dbReference>
<name>A0A8S5LI40_9CAUD</name>
<accession>A0A8S5LI40</accession>
<protein>
    <submittedName>
        <fullName evidence="1">Uncharacterized protein</fullName>
    </submittedName>
</protein>
<proteinExistence type="predicted"/>